<gene>
    <name evidence="13" type="ORF">niasHT_024663</name>
</gene>
<dbReference type="InterPro" id="IPR029071">
    <property type="entry name" value="Ubiquitin-like_domsf"/>
</dbReference>
<evidence type="ECO:0000256" key="7">
    <source>
        <dbReference type="PROSITE-ProRule" id="PRU00191"/>
    </source>
</evidence>
<dbReference type="Gene3D" id="3.30.505.10">
    <property type="entry name" value="SH2 domain"/>
    <property type="match status" value="1"/>
</dbReference>
<evidence type="ECO:0000313" key="14">
    <source>
        <dbReference type="Proteomes" id="UP001620626"/>
    </source>
</evidence>
<dbReference type="InterPro" id="IPR015943">
    <property type="entry name" value="WD40/YVTN_repeat-like_dom_sf"/>
</dbReference>
<comment type="caution">
    <text evidence="13">The sequence shown here is derived from an EMBL/GenBank/DDBJ whole genome shotgun (WGS) entry which is preliminary data.</text>
</comment>
<dbReference type="SMART" id="SM00213">
    <property type="entry name" value="UBQ"/>
    <property type="match status" value="1"/>
</dbReference>
<dbReference type="InterPro" id="IPR000980">
    <property type="entry name" value="SH2"/>
</dbReference>
<keyword evidence="2 8" id="KW-0547">Nucleotide-binding</keyword>
<dbReference type="PROSITE" id="PS50011">
    <property type="entry name" value="PROTEIN_KINASE_DOM"/>
    <property type="match status" value="1"/>
</dbReference>
<dbReference type="AlphaFoldDB" id="A0ABD2K7T6"/>
<evidence type="ECO:0000256" key="4">
    <source>
        <dbReference type="ARBA" id="ARBA00022840"/>
    </source>
</evidence>
<dbReference type="SUPFAM" id="SSF56112">
    <property type="entry name" value="Protein kinase-like (PK-like)"/>
    <property type="match status" value="1"/>
</dbReference>
<evidence type="ECO:0000256" key="2">
    <source>
        <dbReference type="ARBA" id="ARBA00022741"/>
    </source>
</evidence>
<evidence type="ECO:0000259" key="12">
    <source>
        <dbReference type="PROSITE" id="PS50053"/>
    </source>
</evidence>
<evidence type="ECO:0000256" key="3">
    <source>
        <dbReference type="ARBA" id="ARBA00022777"/>
    </source>
</evidence>
<dbReference type="InterPro" id="IPR019956">
    <property type="entry name" value="Ubiquitin_dom"/>
</dbReference>
<keyword evidence="4 8" id="KW-0067">ATP-binding</keyword>
<dbReference type="Pfam" id="PF00240">
    <property type="entry name" value="ubiquitin"/>
    <property type="match status" value="1"/>
</dbReference>
<dbReference type="InterPro" id="IPR035849">
    <property type="entry name" value="Fes/Fps/Fer_SH2"/>
</dbReference>
<protein>
    <recommendedName>
        <fullName evidence="9">Tyrosine-protein kinase</fullName>
        <ecNumber evidence="9">2.7.10.2</ecNumber>
    </recommendedName>
</protein>
<evidence type="ECO:0000256" key="5">
    <source>
        <dbReference type="ARBA" id="ARBA00023137"/>
    </source>
</evidence>
<keyword evidence="3 9" id="KW-0418">Kinase</keyword>
<dbReference type="EMBL" id="JBICBT010000819">
    <property type="protein sequence ID" value="KAL3098908.1"/>
    <property type="molecule type" value="Genomic_DNA"/>
</dbReference>
<comment type="catalytic activity">
    <reaction evidence="6 9">
        <text>L-tyrosyl-[protein] + ATP = O-phospho-L-tyrosyl-[protein] + ADP + H(+)</text>
        <dbReference type="Rhea" id="RHEA:10596"/>
        <dbReference type="Rhea" id="RHEA-COMP:10136"/>
        <dbReference type="Rhea" id="RHEA-COMP:20101"/>
        <dbReference type="ChEBI" id="CHEBI:15378"/>
        <dbReference type="ChEBI" id="CHEBI:30616"/>
        <dbReference type="ChEBI" id="CHEBI:46858"/>
        <dbReference type="ChEBI" id="CHEBI:61978"/>
        <dbReference type="ChEBI" id="CHEBI:456216"/>
        <dbReference type="EC" id="2.7.10.2"/>
    </reaction>
</comment>
<evidence type="ECO:0000256" key="1">
    <source>
        <dbReference type="ARBA" id="ARBA00022679"/>
    </source>
</evidence>
<dbReference type="Gene3D" id="2.130.10.10">
    <property type="entry name" value="YVTN repeat-like/Quinoprotein amine dehydrogenase"/>
    <property type="match status" value="1"/>
</dbReference>
<dbReference type="InterPro" id="IPR000626">
    <property type="entry name" value="Ubiquitin-like_dom"/>
</dbReference>
<dbReference type="PANTHER" id="PTHR24418">
    <property type="entry name" value="TYROSINE-PROTEIN KINASE"/>
    <property type="match status" value="1"/>
</dbReference>
<dbReference type="EC" id="2.7.10.2" evidence="9"/>
<dbReference type="FunFam" id="3.10.20.90:FF:000160">
    <property type="entry name" value="Polyubiquitin-C"/>
    <property type="match status" value="1"/>
</dbReference>
<dbReference type="Proteomes" id="UP001620626">
    <property type="component" value="Unassembled WGS sequence"/>
</dbReference>
<feature type="domain" description="Protein kinase" evidence="11">
    <location>
        <begin position="510"/>
        <end position="768"/>
    </location>
</feature>
<feature type="binding site" evidence="8">
    <location>
        <position position="542"/>
    </location>
    <ligand>
        <name>ATP</name>
        <dbReference type="ChEBI" id="CHEBI:30616"/>
    </ligand>
</feature>
<dbReference type="PRINTS" id="PR00348">
    <property type="entry name" value="UBIQUITIN"/>
</dbReference>
<dbReference type="InterPro" id="IPR008266">
    <property type="entry name" value="Tyr_kinase_AS"/>
</dbReference>
<dbReference type="Gene3D" id="1.10.510.10">
    <property type="entry name" value="Transferase(Phosphotransferase) domain 1"/>
    <property type="match status" value="1"/>
</dbReference>
<dbReference type="SUPFAM" id="SSF55550">
    <property type="entry name" value="SH2 domain"/>
    <property type="match status" value="1"/>
</dbReference>
<dbReference type="GO" id="GO:0005524">
    <property type="term" value="F:ATP binding"/>
    <property type="evidence" value="ECO:0007669"/>
    <property type="project" value="UniProtKB-UniRule"/>
</dbReference>
<dbReference type="PROSITE" id="PS00107">
    <property type="entry name" value="PROTEIN_KINASE_ATP"/>
    <property type="match status" value="1"/>
</dbReference>
<feature type="domain" description="Ubiquitin-like" evidence="12">
    <location>
        <begin position="308"/>
        <end position="383"/>
    </location>
</feature>
<name>A0ABD2K7T6_9BILA</name>
<dbReference type="InterPro" id="IPR011009">
    <property type="entry name" value="Kinase-like_dom_sf"/>
</dbReference>
<dbReference type="PROSITE" id="PS50001">
    <property type="entry name" value="SH2"/>
    <property type="match status" value="1"/>
</dbReference>
<dbReference type="PRINTS" id="PR00109">
    <property type="entry name" value="TYRKINASE"/>
</dbReference>
<evidence type="ECO:0000313" key="13">
    <source>
        <dbReference type="EMBL" id="KAL3098908.1"/>
    </source>
</evidence>
<dbReference type="InterPro" id="IPR017441">
    <property type="entry name" value="Protein_kinase_ATP_BS"/>
</dbReference>
<dbReference type="InterPro" id="IPR000719">
    <property type="entry name" value="Prot_kinase_dom"/>
</dbReference>
<dbReference type="PROSITE" id="PS50053">
    <property type="entry name" value="UBIQUITIN_2"/>
    <property type="match status" value="1"/>
</dbReference>
<dbReference type="GO" id="GO:0004715">
    <property type="term" value="F:non-membrane spanning protein tyrosine kinase activity"/>
    <property type="evidence" value="ECO:0007669"/>
    <property type="project" value="UniProtKB-EC"/>
</dbReference>
<feature type="domain" description="SH2" evidence="10">
    <location>
        <begin position="401"/>
        <end position="498"/>
    </location>
</feature>
<evidence type="ECO:0000259" key="10">
    <source>
        <dbReference type="PROSITE" id="PS50001"/>
    </source>
</evidence>
<dbReference type="CDD" id="cd10361">
    <property type="entry name" value="SH2_Fps_family"/>
    <property type="match status" value="1"/>
</dbReference>
<dbReference type="InterPro" id="IPR050198">
    <property type="entry name" value="Non-receptor_tyrosine_kinases"/>
</dbReference>
<keyword evidence="7" id="KW-0727">SH2 domain</keyword>
<dbReference type="Pfam" id="PF07714">
    <property type="entry name" value="PK_Tyr_Ser-Thr"/>
    <property type="match status" value="1"/>
</dbReference>
<keyword evidence="14" id="KW-1185">Reference proteome</keyword>
<dbReference type="SUPFAM" id="SSF54236">
    <property type="entry name" value="Ubiquitin-like"/>
    <property type="match status" value="1"/>
</dbReference>
<evidence type="ECO:0000256" key="8">
    <source>
        <dbReference type="PROSITE-ProRule" id="PRU10141"/>
    </source>
</evidence>
<dbReference type="Pfam" id="PF00017">
    <property type="entry name" value="SH2"/>
    <property type="match status" value="1"/>
</dbReference>
<dbReference type="InterPro" id="IPR001245">
    <property type="entry name" value="Ser-Thr/Tyr_kinase_cat_dom"/>
</dbReference>
<dbReference type="CDD" id="cd00192">
    <property type="entry name" value="PTKc"/>
    <property type="match status" value="1"/>
</dbReference>
<reference evidence="13 14" key="1">
    <citation type="submission" date="2024-10" db="EMBL/GenBank/DDBJ databases">
        <authorList>
            <person name="Kim D."/>
        </authorList>
    </citation>
    <scope>NUCLEOTIDE SEQUENCE [LARGE SCALE GENOMIC DNA]</scope>
    <source>
        <strain evidence="13">BH-2024</strain>
    </source>
</reference>
<evidence type="ECO:0000259" key="11">
    <source>
        <dbReference type="PROSITE" id="PS50011"/>
    </source>
</evidence>
<comment type="similarity">
    <text evidence="9">Belongs to the protein kinase superfamily. Tyr protein kinase family.</text>
</comment>
<evidence type="ECO:0000256" key="9">
    <source>
        <dbReference type="RuleBase" id="RU362096"/>
    </source>
</evidence>
<proteinExistence type="inferred from homology"/>
<sequence length="776" mass="87044">MKFKDASTAVGTESIFNGIKVYRLNPFIVPTDGFAGKPPTDRLECLLSFTLMAPVRSLAVVQLKFSAVCCDSLAMTFDDAKLSIVRVNSATMALAIISPHSIETKFLRDRYTDENIHQPELRADTELMCCAFSVYGRHLAVVPFNIARDEPKLYSQQQHQQQMLLQNYTIKLCLFDERLANVLDMCFLHGYYEPTLLFIYKPIQTTAGRACVRYDTVDILAVSMNINDRVHAVVWHFDGLPMTVACCVPIRVPIGGVCLFGANEIVCLNQLVPPRGISLNSCANEFSRFPLNDQQQLRLCLVALRGGMQVFVATPSGKTITLEVELNDTIENVKTKIKDKEGIPPKQQRLSFAAKQLEGGRTVADYNIQKESTLHLLLRLRGGMHATELDQVQQQLLNLPYYHGLLAREDAKELLTAKGHFLLRMTERESGGKREFALSVNVGEGCVDHVIFQRSGKMYTLDPNVGKGFPSIKEFVEYYKGTRKTVSSKYTATLITPVIWTEWELRHSSIAPGSELGRGKFGVVNEARFTDQQGNETAVAIKQLHCVKSNKEQITKFMNEARIMRKLGHHPNVVQFHGIAVEREPVMIIMESVSGGSLKGYLTQRGCPQNARFKLSLCHGAAAGLSHIHSRGIIHCDIAARNYLYTGGVQGEVKIADFGMSCQGKEKQMPVDARLPIAWMAPESVKKNCFTEKTDVWSFGILCWEVLSNGLEPYQFVGAAKLREVVMSGEPLSFPSNARVNFEMFIKECLWNMEPNKRYAMGRVCEWLSKELQKMN</sequence>
<organism evidence="13 14">
    <name type="scientific">Heterodera trifolii</name>
    <dbReference type="NCBI Taxonomy" id="157864"/>
    <lineage>
        <taxon>Eukaryota</taxon>
        <taxon>Metazoa</taxon>
        <taxon>Ecdysozoa</taxon>
        <taxon>Nematoda</taxon>
        <taxon>Chromadorea</taxon>
        <taxon>Rhabditida</taxon>
        <taxon>Tylenchina</taxon>
        <taxon>Tylenchomorpha</taxon>
        <taxon>Tylenchoidea</taxon>
        <taxon>Heteroderidae</taxon>
        <taxon>Heteroderinae</taxon>
        <taxon>Heterodera</taxon>
    </lineage>
</organism>
<keyword evidence="5 9" id="KW-0829">Tyrosine-protein kinase</keyword>
<dbReference type="SMART" id="SM00252">
    <property type="entry name" value="SH2"/>
    <property type="match status" value="1"/>
</dbReference>
<dbReference type="PROSITE" id="PS00109">
    <property type="entry name" value="PROTEIN_KINASE_TYR"/>
    <property type="match status" value="1"/>
</dbReference>
<evidence type="ECO:0000256" key="6">
    <source>
        <dbReference type="ARBA" id="ARBA00051245"/>
    </source>
</evidence>
<dbReference type="InterPro" id="IPR036860">
    <property type="entry name" value="SH2_dom_sf"/>
</dbReference>
<accession>A0ABD2K7T6</accession>
<keyword evidence="1 9" id="KW-0808">Transferase</keyword>